<evidence type="ECO:0000256" key="1">
    <source>
        <dbReference type="SAM" id="MobiDB-lite"/>
    </source>
</evidence>
<feature type="compositionally biased region" description="Polar residues" evidence="1">
    <location>
        <begin position="51"/>
        <end position="67"/>
    </location>
</feature>
<accession>A0AAD6Z5Y6</accession>
<dbReference type="Proteomes" id="UP001218218">
    <property type="component" value="Unassembled WGS sequence"/>
</dbReference>
<feature type="compositionally biased region" description="Basic residues" evidence="1">
    <location>
        <begin position="25"/>
        <end position="45"/>
    </location>
</feature>
<sequence>MTRLGPRKAEPSRETAMSKEDPGRARHALGKKMGRRKGKRGGRTKGRTESIDTASQRAEGNTQMASEKQMTLRRRQMEMQPRALRRLIDAAGHANSVRDRHSLEDVARTSAQRGCGVAFWVHDIRELCSETGSGSVRRATHHGAACIWYESERLHASPQPADGHRQPVGREREHVHLGAVRSVFKGGDFPLLRHLGKTREKGDREQGKSTLHATYPRPGNNERGWTPGKTPSAPAYYAVPQYGGAGSQNETVVLPRRSTPQNASPRYPTRGERKKNAYLVHQSTSADFSTNQKEDSNTYRTSPRNALLVFFLIPLALASHPQSRLSTVAHAMQIWGDPNKIAPDSNSQE</sequence>
<dbReference type="EMBL" id="JARIHO010000083">
    <property type="protein sequence ID" value="KAJ7309125.1"/>
    <property type="molecule type" value="Genomic_DNA"/>
</dbReference>
<keyword evidence="3" id="KW-1185">Reference proteome</keyword>
<evidence type="ECO:0000313" key="3">
    <source>
        <dbReference type="Proteomes" id="UP001218218"/>
    </source>
</evidence>
<feature type="region of interest" description="Disordered" evidence="1">
    <location>
        <begin position="198"/>
        <end position="227"/>
    </location>
</feature>
<proteinExistence type="predicted"/>
<dbReference type="AlphaFoldDB" id="A0AAD6Z5Y6"/>
<reference evidence="2" key="1">
    <citation type="submission" date="2023-03" db="EMBL/GenBank/DDBJ databases">
        <title>Massive genome expansion in bonnet fungi (Mycena s.s.) driven by repeated elements and novel gene families across ecological guilds.</title>
        <authorList>
            <consortium name="Lawrence Berkeley National Laboratory"/>
            <person name="Harder C.B."/>
            <person name="Miyauchi S."/>
            <person name="Viragh M."/>
            <person name="Kuo A."/>
            <person name="Thoen E."/>
            <person name="Andreopoulos B."/>
            <person name="Lu D."/>
            <person name="Skrede I."/>
            <person name="Drula E."/>
            <person name="Henrissat B."/>
            <person name="Morin E."/>
            <person name="Kohler A."/>
            <person name="Barry K."/>
            <person name="LaButti K."/>
            <person name="Morin E."/>
            <person name="Salamov A."/>
            <person name="Lipzen A."/>
            <person name="Mereny Z."/>
            <person name="Hegedus B."/>
            <person name="Baldrian P."/>
            <person name="Stursova M."/>
            <person name="Weitz H."/>
            <person name="Taylor A."/>
            <person name="Grigoriev I.V."/>
            <person name="Nagy L.G."/>
            <person name="Martin F."/>
            <person name="Kauserud H."/>
        </authorList>
    </citation>
    <scope>NUCLEOTIDE SEQUENCE</scope>
    <source>
        <strain evidence="2">CBHHK002</strain>
    </source>
</reference>
<feature type="compositionally biased region" description="Basic and acidic residues" evidence="1">
    <location>
        <begin position="7"/>
        <end position="24"/>
    </location>
</feature>
<evidence type="ECO:0000313" key="2">
    <source>
        <dbReference type="EMBL" id="KAJ7309125.1"/>
    </source>
</evidence>
<name>A0AAD6Z5Y6_9AGAR</name>
<protein>
    <submittedName>
        <fullName evidence="2">Uncharacterized protein</fullName>
    </submittedName>
</protein>
<gene>
    <name evidence="2" type="ORF">DFH08DRAFT_823563</name>
</gene>
<organism evidence="2 3">
    <name type="scientific">Mycena albidolilacea</name>
    <dbReference type="NCBI Taxonomy" id="1033008"/>
    <lineage>
        <taxon>Eukaryota</taxon>
        <taxon>Fungi</taxon>
        <taxon>Dikarya</taxon>
        <taxon>Basidiomycota</taxon>
        <taxon>Agaricomycotina</taxon>
        <taxon>Agaricomycetes</taxon>
        <taxon>Agaricomycetidae</taxon>
        <taxon>Agaricales</taxon>
        <taxon>Marasmiineae</taxon>
        <taxon>Mycenaceae</taxon>
        <taxon>Mycena</taxon>
    </lineage>
</organism>
<feature type="compositionally biased region" description="Basic and acidic residues" evidence="1">
    <location>
        <begin position="198"/>
        <end position="207"/>
    </location>
</feature>
<comment type="caution">
    <text evidence="2">The sequence shown here is derived from an EMBL/GenBank/DDBJ whole genome shotgun (WGS) entry which is preliminary data.</text>
</comment>
<feature type="region of interest" description="Disordered" evidence="1">
    <location>
        <begin position="1"/>
        <end position="67"/>
    </location>
</feature>